<organism evidence="1 2">
    <name type="scientific">Mycobacterium mantenii</name>
    <dbReference type="NCBI Taxonomy" id="560555"/>
    <lineage>
        <taxon>Bacteria</taxon>
        <taxon>Bacillati</taxon>
        <taxon>Actinomycetota</taxon>
        <taxon>Actinomycetes</taxon>
        <taxon>Mycobacteriales</taxon>
        <taxon>Mycobacteriaceae</taxon>
        <taxon>Mycobacterium</taxon>
        <taxon>Mycobacterium avium complex (MAC)</taxon>
    </lineage>
</organism>
<name>A0ABM7JTJ4_MYCNT</name>
<proteinExistence type="predicted"/>
<reference evidence="1 2" key="1">
    <citation type="journal article" date="2019" name="Emerg. Microbes Infect.">
        <title>Comprehensive subspecies identification of 175 nontuberculous mycobacteria species based on 7547 genomic profiles.</title>
        <authorList>
            <person name="Matsumoto Y."/>
            <person name="Kinjo T."/>
            <person name="Motooka D."/>
            <person name="Nabeya D."/>
            <person name="Jung N."/>
            <person name="Uechi K."/>
            <person name="Horii T."/>
            <person name="Iida T."/>
            <person name="Fujita J."/>
            <person name="Nakamura S."/>
        </authorList>
    </citation>
    <scope>NUCLEOTIDE SEQUENCE [LARGE SCALE GENOMIC DNA]</scope>
    <source>
        <strain evidence="1 2">JCM 18113</strain>
    </source>
</reference>
<sequence length="130" mass="14287">MADAAAAANVPRLVQESVAMIYREGADRWIDENWPTDHYPVAVGNHAAEANARRFGDLDGMAVILRFGVFYGVGAAHSEQIMGMACATWHFKQAAPKAMCRRSTLPMPPTRWWPHSLARPAPTTSLTINP</sequence>
<dbReference type="InterPro" id="IPR036291">
    <property type="entry name" value="NAD(P)-bd_dom_sf"/>
</dbReference>
<accession>A0ABM7JTJ4</accession>
<evidence type="ECO:0000313" key="2">
    <source>
        <dbReference type="Proteomes" id="UP000465812"/>
    </source>
</evidence>
<dbReference type="SUPFAM" id="SSF51735">
    <property type="entry name" value="NAD(P)-binding Rossmann-fold domains"/>
    <property type="match status" value="1"/>
</dbReference>
<dbReference type="Proteomes" id="UP000465812">
    <property type="component" value="Chromosome"/>
</dbReference>
<protein>
    <submittedName>
        <fullName evidence="1">Uncharacterized protein</fullName>
    </submittedName>
</protein>
<keyword evidence="2" id="KW-1185">Reference proteome</keyword>
<dbReference type="Gene3D" id="3.40.50.720">
    <property type="entry name" value="NAD(P)-binding Rossmann-like Domain"/>
    <property type="match status" value="1"/>
</dbReference>
<evidence type="ECO:0000313" key="1">
    <source>
        <dbReference type="EMBL" id="BBY38895.1"/>
    </source>
</evidence>
<gene>
    <name evidence="1" type="ORF">MMAN_30290</name>
</gene>
<dbReference type="EMBL" id="AP022590">
    <property type="protein sequence ID" value="BBY38895.1"/>
    <property type="molecule type" value="Genomic_DNA"/>
</dbReference>